<proteinExistence type="inferred from homology"/>
<keyword evidence="1" id="KW-0479">Metal-binding</keyword>
<evidence type="ECO:0000313" key="5">
    <source>
        <dbReference type="Proteomes" id="UP000323000"/>
    </source>
</evidence>
<gene>
    <name evidence="4" type="ORF">EZV62_020033</name>
</gene>
<dbReference type="Pfam" id="PF03101">
    <property type="entry name" value="FAR1"/>
    <property type="match status" value="2"/>
</dbReference>
<organism evidence="4 5">
    <name type="scientific">Acer yangbiense</name>
    <dbReference type="NCBI Taxonomy" id="1000413"/>
    <lineage>
        <taxon>Eukaryota</taxon>
        <taxon>Viridiplantae</taxon>
        <taxon>Streptophyta</taxon>
        <taxon>Embryophyta</taxon>
        <taxon>Tracheophyta</taxon>
        <taxon>Spermatophyta</taxon>
        <taxon>Magnoliopsida</taxon>
        <taxon>eudicotyledons</taxon>
        <taxon>Gunneridae</taxon>
        <taxon>Pentapetalae</taxon>
        <taxon>rosids</taxon>
        <taxon>malvids</taxon>
        <taxon>Sapindales</taxon>
        <taxon>Sapindaceae</taxon>
        <taxon>Hippocastanoideae</taxon>
        <taxon>Acereae</taxon>
        <taxon>Acer</taxon>
    </lineage>
</organism>
<feature type="domain" description="FAR1" evidence="3">
    <location>
        <begin position="376"/>
        <end position="461"/>
    </location>
</feature>
<keyword evidence="5" id="KW-1185">Reference proteome</keyword>
<evidence type="ECO:0000259" key="3">
    <source>
        <dbReference type="Pfam" id="PF03101"/>
    </source>
</evidence>
<dbReference type="EMBL" id="VAHF01000009">
    <property type="protein sequence ID" value="TXG54777.1"/>
    <property type="molecule type" value="Genomic_DNA"/>
</dbReference>
<comment type="function">
    <text evidence="1">Putative transcription activator involved in regulating light control of development.</text>
</comment>
<dbReference type="PANTHER" id="PTHR31669">
    <property type="entry name" value="PROTEIN FAR1-RELATED SEQUENCE 10-RELATED"/>
    <property type="match status" value="1"/>
</dbReference>
<dbReference type="InterPro" id="IPR004330">
    <property type="entry name" value="FAR1_DNA_bnd_dom"/>
</dbReference>
<dbReference type="GO" id="GO:0006355">
    <property type="term" value="P:regulation of DNA-templated transcription"/>
    <property type="evidence" value="ECO:0007669"/>
    <property type="project" value="UniProtKB-UniRule"/>
</dbReference>
<dbReference type="InterPro" id="IPR031052">
    <property type="entry name" value="FHY3/FAR1"/>
</dbReference>
<dbReference type="AlphaFoldDB" id="A0A5C7HCY5"/>
<dbReference type="Proteomes" id="UP000323000">
    <property type="component" value="Chromosome 9"/>
</dbReference>
<accession>A0A5C7HCY5</accession>
<name>A0A5C7HCY5_9ROSI</name>
<keyword evidence="1" id="KW-0862">Zinc</keyword>
<feature type="domain" description="FAR1" evidence="3">
    <location>
        <begin position="509"/>
        <end position="597"/>
    </location>
</feature>
<evidence type="ECO:0000256" key="1">
    <source>
        <dbReference type="RuleBase" id="RU367018"/>
    </source>
</evidence>
<comment type="caution">
    <text evidence="4">The sequence shown here is derived from an EMBL/GenBank/DDBJ whole genome shotgun (WGS) entry which is preliminary data.</text>
</comment>
<comment type="subcellular location">
    <subcellularLocation>
        <location evidence="1">Nucleus</location>
    </subcellularLocation>
</comment>
<dbReference type="OrthoDB" id="2402896at2759"/>
<comment type="similarity">
    <text evidence="1">Belongs to the FHY3/FAR1 family.</text>
</comment>
<dbReference type="PANTHER" id="PTHR31669:SF281">
    <property type="entry name" value="PROTEIN FAR1-RELATED SEQUENCE"/>
    <property type="match status" value="1"/>
</dbReference>
<keyword evidence="1" id="KW-0539">Nucleus</keyword>
<keyword evidence="1" id="KW-0863">Zinc-finger</keyword>
<evidence type="ECO:0000313" key="4">
    <source>
        <dbReference type="EMBL" id="TXG54777.1"/>
    </source>
</evidence>
<dbReference type="GO" id="GO:0005634">
    <property type="term" value="C:nucleus"/>
    <property type="evidence" value="ECO:0007669"/>
    <property type="project" value="UniProtKB-SubCell"/>
</dbReference>
<feature type="compositionally biased region" description="Basic and acidic residues" evidence="2">
    <location>
        <begin position="271"/>
        <end position="284"/>
    </location>
</feature>
<protein>
    <recommendedName>
        <fullName evidence="1">Protein FAR1-RELATED SEQUENCE</fullName>
    </recommendedName>
</protein>
<evidence type="ECO:0000256" key="2">
    <source>
        <dbReference type="SAM" id="MobiDB-lite"/>
    </source>
</evidence>
<reference evidence="5" key="1">
    <citation type="journal article" date="2019" name="Gigascience">
        <title>De novo genome assembly of the endangered Acer yangbiense, a plant species with extremely small populations endemic to Yunnan Province, China.</title>
        <authorList>
            <person name="Yang J."/>
            <person name="Wariss H.M."/>
            <person name="Tao L."/>
            <person name="Zhang R."/>
            <person name="Yun Q."/>
            <person name="Hollingsworth P."/>
            <person name="Dao Z."/>
            <person name="Luo G."/>
            <person name="Guo H."/>
            <person name="Ma Y."/>
            <person name="Sun W."/>
        </authorList>
    </citation>
    <scope>NUCLEOTIDE SEQUENCE [LARGE SCALE GENOMIC DNA]</scope>
    <source>
        <strain evidence="5">cv. Malutang</strain>
    </source>
</reference>
<feature type="region of interest" description="Disordered" evidence="2">
    <location>
        <begin position="271"/>
        <end position="296"/>
    </location>
</feature>
<dbReference type="GO" id="GO:0008270">
    <property type="term" value="F:zinc ion binding"/>
    <property type="evidence" value="ECO:0007669"/>
    <property type="project" value="UniProtKB-UniRule"/>
</dbReference>
<sequence>MKREGRQHGLVRTYRIIPSPLNPRPDARFVNRFESPPTSGLFTKVPTKPTNHSKFTGKCGKPRCTTCHIHPACKSKDKTKGTQKLNSRDMVYNHKLVTWRVVDARPGLNFSGFSASGILDHLGSDDYYNYMDDDDDVDEVDDYYDEHDGASYDQHHCNNDDGGDVDLMGQEERVVENMGGGCSSEVADNRDHVDEYNDVEDEKDEGAMSFCDVGTVFDQVIEGEEGWCLVGDDDMMMDSGEADVSSHQQVEDVENNLQTLPRVDIDVEQECKSPKETSDGRSCESTESECDCRSPSISSIDTSWIGIDSQGCQTSEVSSANKFEMDVDGEQQSQIPKVPSSNFSDAGIAVKDEEVTYVIPKVGMEFESEDQAYNCYSRYAVLEGFSIRKDFVNKSRVNGAVVSRRYTCYRQGYRPTKHNVNARKPRQETRTGCLAHMTIARQPNGRFHVTHFETKHNHEFVTPNTAHVLPSQKRLTFAQAVETDLANNSSIDVIPKLGMGFDSEDHAYDFYNAYAGQVGFSVRKDYVNRSKIDGAVASRRFTCFREGFRQKDKRDMNVKRSRKETRIGCLAQLVISRQSDGKYRVTHFEEHHNHELVAACRVRMLRSQKKLAMCRVVEGDVQDVSKVQPNCFFDHEEEEDFVNAWKVMLDVYGLWENEWLDNIFKDREKWALAYQRHIFCADVKTAQLHEDFSANLRKYLKSDSDVLSFFKHLGKMVNDWHYKELEANYDMNQHMPRLMGDVILLKHVRDVYTPKIFELFQQEYETCLNIVVNQCTENGSLFEYKVSIYGQLREFIVTYNLSDETVACNSDSGLIYSEFGVFGNMVSDLLKPSKMHCLNSTGACRSLYGLIALTMLCASGHGEDEKLLD</sequence>